<name>A0A381LDE1_BLUGR</name>
<protein>
    <submittedName>
        <fullName evidence="2">BgtE-20029</fullName>
    </submittedName>
</protein>
<dbReference type="EMBL" id="UIGY01000128">
    <property type="protein sequence ID" value="SUZ11512.1"/>
    <property type="molecule type" value="Genomic_DNA"/>
</dbReference>
<accession>A0A381LDE1</accession>
<feature type="chain" id="PRO_5017021122" evidence="1">
    <location>
        <begin position="25"/>
        <end position="113"/>
    </location>
</feature>
<reference evidence="2" key="1">
    <citation type="submission" date="2018-07" db="EMBL/GenBank/DDBJ databases">
        <authorList>
            <person name="Quirk P.G."/>
            <person name="Krulwich T.A."/>
        </authorList>
    </citation>
    <scope>NUCLEOTIDE SEQUENCE</scope>
    <source>
        <strain evidence="2">96224</strain>
    </source>
</reference>
<sequence length="113" mass="12776">MKFPSAIVPAAWAGLLLLVPAVYAEPHFNCSGVIPFTLARLENFKRHDGFSEAKPGDPRGPNGEEYLSYQFGATPPGRYSTSYLAQIIDEYPFFRAFERDEQVWEPCIFLKTL</sequence>
<organism evidence="2">
    <name type="scientific">Blumeria graminis f. sp. tritici 96224</name>
    <dbReference type="NCBI Taxonomy" id="1268274"/>
    <lineage>
        <taxon>Eukaryota</taxon>
        <taxon>Fungi</taxon>
        <taxon>Dikarya</taxon>
        <taxon>Ascomycota</taxon>
        <taxon>Pezizomycotina</taxon>
        <taxon>Leotiomycetes</taxon>
        <taxon>Erysiphales</taxon>
        <taxon>Erysiphaceae</taxon>
        <taxon>Blumeria</taxon>
    </lineage>
</organism>
<keyword evidence="1" id="KW-0732">Signal</keyword>
<gene>
    <name evidence="2" type="ORF">BGT96224V2_LOCUS4678</name>
</gene>
<evidence type="ECO:0000256" key="1">
    <source>
        <dbReference type="SAM" id="SignalP"/>
    </source>
</evidence>
<evidence type="ECO:0000313" key="2">
    <source>
        <dbReference type="EMBL" id="SUZ11512.1"/>
    </source>
</evidence>
<dbReference type="AlphaFoldDB" id="A0A381LDE1"/>
<proteinExistence type="predicted"/>
<feature type="signal peptide" evidence="1">
    <location>
        <begin position="1"/>
        <end position="24"/>
    </location>
</feature>